<proteinExistence type="predicted"/>
<accession>A0ABV0KU39</accession>
<gene>
    <name evidence="1" type="ORF">NDI38_30490</name>
</gene>
<evidence type="ECO:0000313" key="1">
    <source>
        <dbReference type="EMBL" id="MEP1062706.1"/>
    </source>
</evidence>
<comment type="caution">
    <text evidence="1">The sequence shown here is derived from an EMBL/GenBank/DDBJ whole genome shotgun (WGS) entry which is preliminary data.</text>
</comment>
<dbReference type="RefSeq" id="WP_190446079.1">
    <property type="nucleotide sequence ID" value="NZ_JAMPLM010000082.1"/>
</dbReference>
<organism evidence="1 2">
    <name type="scientific">Stenomitos frigidus AS-A4</name>
    <dbReference type="NCBI Taxonomy" id="2933935"/>
    <lineage>
        <taxon>Bacteria</taxon>
        <taxon>Bacillati</taxon>
        <taxon>Cyanobacteriota</taxon>
        <taxon>Cyanophyceae</taxon>
        <taxon>Leptolyngbyales</taxon>
        <taxon>Leptolyngbyaceae</taxon>
        <taxon>Stenomitos</taxon>
    </lineage>
</organism>
<reference evidence="1 2" key="1">
    <citation type="submission" date="2022-04" db="EMBL/GenBank/DDBJ databases">
        <title>Positive selection, recombination, and allopatry shape intraspecific diversity of widespread and dominant cyanobacteria.</title>
        <authorList>
            <person name="Wei J."/>
            <person name="Shu W."/>
            <person name="Hu C."/>
        </authorList>
    </citation>
    <scope>NUCLEOTIDE SEQUENCE [LARGE SCALE GENOMIC DNA]</scope>
    <source>
        <strain evidence="1 2">AS-A4</strain>
    </source>
</reference>
<name>A0ABV0KU39_9CYAN</name>
<keyword evidence="2" id="KW-1185">Reference proteome</keyword>
<protein>
    <submittedName>
        <fullName evidence="1">Uncharacterized protein</fullName>
    </submittedName>
</protein>
<dbReference type="EMBL" id="JAMPLM010000082">
    <property type="protein sequence ID" value="MEP1062706.1"/>
    <property type="molecule type" value="Genomic_DNA"/>
</dbReference>
<dbReference type="Proteomes" id="UP001476950">
    <property type="component" value="Unassembled WGS sequence"/>
</dbReference>
<evidence type="ECO:0000313" key="2">
    <source>
        <dbReference type="Proteomes" id="UP001476950"/>
    </source>
</evidence>
<sequence length="104" mass="11972">MNKFQKKLYGRLLKNLKTYREFEEIGFDYILNPATQELHRIGLDNFFGSHNLKFANLENFIGISNIGVIEIHTVPDGVAIPIYDLETGNLMGDYIINKCCHCFT</sequence>